<evidence type="ECO:0000256" key="1">
    <source>
        <dbReference type="SAM" id="Phobius"/>
    </source>
</evidence>
<proteinExistence type="predicted"/>
<evidence type="ECO:0000313" key="2">
    <source>
        <dbReference type="Proteomes" id="UP000887565"/>
    </source>
</evidence>
<dbReference type="AlphaFoldDB" id="A0A915HM05"/>
<accession>A0A915HM05</accession>
<keyword evidence="1" id="KW-1133">Transmembrane helix</keyword>
<keyword evidence="1" id="KW-0472">Membrane</keyword>
<dbReference type="WBParaSite" id="nRc.2.0.1.t02998-RA">
    <property type="protein sequence ID" value="nRc.2.0.1.t02998-RA"/>
    <property type="gene ID" value="nRc.2.0.1.g02998"/>
</dbReference>
<feature type="transmembrane region" description="Helical" evidence="1">
    <location>
        <begin position="40"/>
        <end position="61"/>
    </location>
</feature>
<evidence type="ECO:0000313" key="3">
    <source>
        <dbReference type="WBParaSite" id="nRc.2.0.1.t02998-RA"/>
    </source>
</evidence>
<protein>
    <submittedName>
        <fullName evidence="3">Uncharacterized protein</fullName>
    </submittedName>
</protein>
<keyword evidence="1" id="KW-0812">Transmembrane</keyword>
<reference evidence="3" key="1">
    <citation type="submission" date="2022-11" db="UniProtKB">
        <authorList>
            <consortium name="WormBaseParasite"/>
        </authorList>
    </citation>
    <scope>IDENTIFICATION</scope>
</reference>
<organism evidence="2 3">
    <name type="scientific">Romanomermis culicivorax</name>
    <name type="common">Nematode worm</name>
    <dbReference type="NCBI Taxonomy" id="13658"/>
    <lineage>
        <taxon>Eukaryota</taxon>
        <taxon>Metazoa</taxon>
        <taxon>Ecdysozoa</taxon>
        <taxon>Nematoda</taxon>
        <taxon>Enoplea</taxon>
        <taxon>Dorylaimia</taxon>
        <taxon>Mermithida</taxon>
        <taxon>Mermithoidea</taxon>
        <taxon>Mermithidae</taxon>
        <taxon>Romanomermis</taxon>
    </lineage>
</organism>
<keyword evidence="2" id="KW-1185">Reference proteome</keyword>
<name>A0A915HM05_ROMCU</name>
<dbReference type="Proteomes" id="UP000887565">
    <property type="component" value="Unplaced"/>
</dbReference>
<sequence>MKKLKQKYEKSAFGRDDDLFFDAKNCKHCKLTIQFKISNFFNVFVFLVIVVGGTFAVDVGTILTTTEILKRQLYFFVTVQFFFFQRQNFIVFAIELRLKSLLTSSTSGKSGGGSGVVVGCSGVVSGNVVVVEGAVVSGNVVVVDSGSVVVGGSGVVGVSSSSNETAISKSSGFSANFVEFPSN</sequence>